<dbReference type="Proteomes" id="UP000255423">
    <property type="component" value="Unassembled WGS sequence"/>
</dbReference>
<evidence type="ECO:0000313" key="3">
    <source>
        <dbReference type="Proteomes" id="UP000255423"/>
    </source>
</evidence>
<dbReference type="AlphaFoldDB" id="A0A380S8A1"/>
<dbReference type="PANTHER" id="PTHR39201">
    <property type="entry name" value="EXPORTED PROTEIN-RELATED"/>
    <property type="match status" value="1"/>
</dbReference>
<dbReference type="RefSeq" id="WP_258285952.1">
    <property type="nucleotide sequence ID" value="NZ_UHJL01000006.1"/>
</dbReference>
<reference evidence="2 3" key="1">
    <citation type="submission" date="2017-08" db="EMBL/GenBank/DDBJ databases">
        <authorList>
            <person name="de Groot N.N."/>
        </authorList>
    </citation>
    <scope>NUCLEOTIDE SEQUENCE [LARGE SCALE GENOMIC DNA]</scope>
    <source>
        <strain evidence="2 3">HM2</strain>
    </source>
</reference>
<dbReference type="SUPFAM" id="SSF52218">
    <property type="entry name" value="Flavoproteins"/>
    <property type="match status" value="1"/>
</dbReference>
<feature type="domain" description="Flavodoxin-like" evidence="1">
    <location>
        <begin position="22"/>
        <end position="173"/>
    </location>
</feature>
<dbReference type="InterPro" id="IPR008254">
    <property type="entry name" value="Flavodoxin/NO_synth"/>
</dbReference>
<dbReference type="EMBL" id="UHJL01000006">
    <property type="protein sequence ID" value="SUQ26092.1"/>
    <property type="molecule type" value="Genomic_DNA"/>
</dbReference>
<dbReference type="Gene3D" id="3.40.50.360">
    <property type="match status" value="1"/>
</dbReference>
<evidence type="ECO:0000259" key="1">
    <source>
        <dbReference type="Pfam" id="PF12682"/>
    </source>
</evidence>
<dbReference type="GO" id="GO:0010181">
    <property type="term" value="F:FMN binding"/>
    <property type="evidence" value="ECO:0007669"/>
    <property type="project" value="InterPro"/>
</dbReference>
<evidence type="ECO:0000313" key="2">
    <source>
        <dbReference type="EMBL" id="SUQ26092.1"/>
    </source>
</evidence>
<proteinExistence type="predicted"/>
<organism evidence="2 3">
    <name type="scientific">Fibrobacter succinogenes</name>
    <name type="common">Bacteroides succinogenes</name>
    <dbReference type="NCBI Taxonomy" id="833"/>
    <lineage>
        <taxon>Bacteria</taxon>
        <taxon>Pseudomonadati</taxon>
        <taxon>Fibrobacterota</taxon>
        <taxon>Fibrobacteria</taxon>
        <taxon>Fibrobacterales</taxon>
        <taxon>Fibrobacteraceae</taxon>
        <taxon>Fibrobacter</taxon>
    </lineage>
</organism>
<dbReference type="InterPro" id="IPR029039">
    <property type="entry name" value="Flavoprotein-like_sf"/>
</dbReference>
<dbReference type="PANTHER" id="PTHR39201:SF1">
    <property type="entry name" value="FLAVODOXIN-LIKE DOMAIN-CONTAINING PROTEIN"/>
    <property type="match status" value="1"/>
</dbReference>
<protein>
    <submittedName>
        <fullName evidence="2">Flavodoxin</fullName>
    </submittedName>
</protein>
<sequence length="192" mass="21492">MRKLVIILLMFLVGYSMAADKKILIAYFSHIGENVGLGMIVKGNTEIVAEMIAERTGGTLLEVKPVTAYPRTYDECLKVAKKELAQNARPDIKPMDINPEDFDEIYIGYPVWLNEMPMPMFTFLEKYNLKDKLIHPFMTHEGSGLSGIPKLRKAAAGAVVTKGLAVYGRNAQNSPKKAQKDVDKWLKYLGVL</sequence>
<gene>
    <name evidence="2" type="ORF">SAMN05661053_2898</name>
</gene>
<accession>A0A380S8A1</accession>
<name>A0A380S8A1_FIBSU</name>
<dbReference type="Pfam" id="PF12682">
    <property type="entry name" value="Flavodoxin_4"/>
    <property type="match status" value="1"/>
</dbReference>